<dbReference type="AlphaFoldDB" id="A0A1A9QEA3"/>
<dbReference type="PANTHER" id="PTHR30408">
    <property type="entry name" value="TYPE-1 RESTRICTION ENZYME ECOKI SPECIFICITY PROTEIN"/>
    <property type="match status" value="1"/>
</dbReference>
<evidence type="ECO:0000259" key="4">
    <source>
        <dbReference type="Pfam" id="PF01420"/>
    </source>
</evidence>
<name>A0A1A9QEA3_9MOLU</name>
<dbReference type="STRING" id="432608.A6V39_05730"/>
<dbReference type="GO" id="GO:0009307">
    <property type="term" value="P:DNA restriction-modification system"/>
    <property type="evidence" value="ECO:0007669"/>
    <property type="project" value="UniProtKB-KW"/>
</dbReference>
<evidence type="ECO:0000256" key="2">
    <source>
        <dbReference type="ARBA" id="ARBA00022747"/>
    </source>
</evidence>
<dbReference type="GO" id="GO:0003677">
    <property type="term" value="F:DNA binding"/>
    <property type="evidence" value="ECO:0007669"/>
    <property type="project" value="UniProtKB-KW"/>
</dbReference>
<accession>A0A1A9QEA3</accession>
<dbReference type="Pfam" id="PF01420">
    <property type="entry name" value="Methylase_S"/>
    <property type="match status" value="1"/>
</dbReference>
<organism evidence="5 6">
    <name type="scientific">Candidatus Mycoplasma haematobovis</name>
    <dbReference type="NCBI Taxonomy" id="432608"/>
    <lineage>
        <taxon>Bacteria</taxon>
        <taxon>Bacillati</taxon>
        <taxon>Mycoplasmatota</taxon>
        <taxon>Mollicutes</taxon>
        <taxon>Mycoplasmataceae</taxon>
        <taxon>Mycoplasma</taxon>
    </lineage>
</organism>
<evidence type="ECO:0000313" key="5">
    <source>
        <dbReference type="EMBL" id="OAL10807.1"/>
    </source>
</evidence>
<comment type="caution">
    <text evidence="5">The sequence shown here is derived from an EMBL/GenBank/DDBJ whole genome shotgun (WGS) entry which is preliminary data.</text>
</comment>
<keyword evidence="3" id="KW-0238">DNA-binding</keyword>
<dbReference type="Proteomes" id="UP000077623">
    <property type="component" value="Unassembled WGS sequence"/>
</dbReference>
<comment type="similarity">
    <text evidence="1">Belongs to the type-I restriction system S methylase family.</text>
</comment>
<dbReference type="Gene3D" id="3.90.220.20">
    <property type="entry name" value="DNA methylase specificity domains"/>
    <property type="match status" value="1"/>
</dbReference>
<dbReference type="InterPro" id="IPR052021">
    <property type="entry name" value="Type-I_RS_S_subunit"/>
</dbReference>
<evidence type="ECO:0000313" key="6">
    <source>
        <dbReference type="Proteomes" id="UP000077623"/>
    </source>
</evidence>
<proteinExistence type="inferred from homology"/>
<feature type="non-terminal residue" evidence="5">
    <location>
        <position position="179"/>
    </location>
</feature>
<dbReference type="InterPro" id="IPR000055">
    <property type="entry name" value="Restrct_endonuc_typeI_TRD"/>
</dbReference>
<evidence type="ECO:0000256" key="1">
    <source>
        <dbReference type="ARBA" id="ARBA00010923"/>
    </source>
</evidence>
<protein>
    <recommendedName>
        <fullName evidence="4">Type I restriction modification DNA specificity domain-containing protein</fullName>
    </recommendedName>
</protein>
<evidence type="ECO:0000256" key="3">
    <source>
        <dbReference type="ARBA" id="ARBA00023125"/>
    </source>
</evidence>
<feature type="domain" description="Type I restriction modification DNA specificity" evidence="4">
    <location>
        <begin position="33"/>
        <end position="177"/>
    </location>
</feature>
<dbReference type="RefSeq" id="WP_187149643.1">
    <property type="nucleotide sequence ID" value="NZ_LWUJ01000003.1"/>
</dbReference>
<dbReference type="PANTHER" id="PTHR30408:SF12">
    <property type="entry name" value="TYPE I RESTRICTION ENZYME MJAVIII SPECIFICITY SUBUNIT"/>
    <property type="match status" value="1"/>
</dbReference>
<keyword evidence="6" id="KW-1185">Reference proteome</keyword>
<keyword evidence="2" id="KW-0680">Restriction system</keyword>
<reference evidence="6" key="1">
    <citation type="submission" date="2016-04" db="EMBL/GenBank/DDBJ databases">
        <authorList>
            <person name="Quiroz-Castaneda R.E."/>
            <person name="Martinez-Ocampo F."/>
        </authorList>
    </citation>
    <scope>NUCLEOTIDE SEQUENCE [LARGE SCALE GENOMIC DNA]</scope>
    <source>
        <strain evidence="6">INIFAP01</strain>
    </source>
</reference>
<sequence length="179" mass="20843">MDILQDGLEIKYLTLQQVSKFRLGLNTDKVILGGNRKLIRTGNINNGKINQNNLIYFQEKNSSQDLNKYLVKKNEIVITTRGEVAKIAINDSNEEIFFNSNICLLETDQTLVFNRYLYHYLLKKQTLIKSLSHKTALQMLNIEKLKEITIPLPSLEKQKEIANLLDKFWKLSEELEEEL</sequence>
<dbReference type="EMBL" id="LWUJ01000003">
    <property type="protein sequence ID" value="OAL10807.1"/>
    <property type="molecule type" value="Genomic_DNA"/>
</dbReference>
<dbReference type="InterPro" id="IPR044946">
    <property type="entry name" value="Restrct_endonuc_typeI_TRD_sf"/>
</dbReference>
<gene>
    <name evidence="5" type="ORF">A6V39_05730</name>
</gene>
<dbReference type="SUPFAM" id="SSF116734">
    <property type="entry name" value="DNA methylase specificity domain"/>
    <property type="match status" value="1"/>
</dbReference>